<feature type="compositionally biased region" description="Basic and acidic residues" evidence="1">
    <location>
        <begin position="44"/>
        <end position="53"/>
    </location>
</feature>
<feature type="region of interest" description="Disordered" evidence="1">
    <location>
        <begin position="268"/>
        <end position="364"/>
    </location>
</feature>
<gene>
    <name evidence="2" type="ORF">ASPWEDRAFT_142297</name>
</gene>
<dbReference type="InterPro" id="IPR053221">
    <property type="entry name" value="Burnettramic_acid_biosynth"/>
</dbReference>
<protein>
    <submittedName>
        <fullName evidence="2">Uncharacterized protein</fullName>
    </submittedName>
</protein>
<proteinExistence type="predicted"/>
<dbReference type="AlphaFoldDB" id="A0A1L9R5C6"/>
<reference evidence="3" key="1">
    <citation type="journal article" date="2017" name="Genome Biol.">
        <title>Comparative genomics reveals high biological diversity and specific adaptations in the industrially and medically important fungal genus Aspergillus.</title>
        <authorList>
            <person name="de Vries R.P."/>
            <person name="Riley R."/>
            <person name="Wiebenga A."/>
            <person name="Aguilar-Osorio G."/>
            <person name="Amillis S."/>
            <person name="Uchima C.A."/>
            <person name="Anderluh G."/>
            <person name="Asadollahi M."/>
            <person name="Askin M."/>
            <person name="Barry K."/>
            <person name="Battaglia E."/>
            <person name="Bayram O."/>
            <person name="Benocci T."/>
            <person name="Braus-Stromeyer S.A."/>
            <person name="Caldana C."/>
            <person name="Canovas D."/>
            <person name="Cerqueira G.C."/>
            <person name="Chen F."/>
            <person name="Chen W."/>
            <person name="Choi C."/>
            <person name="Clum A."/>
            <person name="Dos Santos R.A."/>
            <person name="Damasio A.R."/>
            <person name="Diallinas G."/>
            <person name="Emri T."/>
            <person name="Fekete E."/>
            <person name="Flipphi M."/>
            <person name="Freyberg S."/>
            <person name="Gallo A."/>
            <person name="Gournas C."/>
            <person name="Habgood R."/>
            <person name="Hainaut M."/>
            <person name="Harispe M.L."/>
            <person name="Henrissat B."/>
            <person name="Hilden K.S."/>
            <person name="Hope R."/>
            <person name="Hossain A."/>
            <person name="Karabika E."/>
            <person name="Karaffa L."/>
            <person name="Karanyi Z."/>
            <person name="Krasevec N."/>
            <person name="Kuo A."/>
            <person name="Kusch H."/>
            <person name="LaButti K."/>
            <person name="Lagendijk E.L."/>
            <person name="Lapidus A."/>
            <person name="Levasseur A."/>
            <person name="Lindquist E."/>
            <person name="Lipzen A."/>
            <person name="Logrieco A.F."/>
            <person name="MacCabe A."/>
            <person name="Maekelae M.R."/>
            <person name="Malavazi I."/>
            <person name="Melin P."/>
            <person name="Meyer V."/>
            <person name="Mielnichuk N."/>
            <person name="Miskei M."/>
            <person name="Molnar A.P."/>
            <person name="Mule G."/>
            <person name="Ngan C.Y."/>
            <person name="Orejas M."/>
            <person name="Orosz E."/>
            <person name="Ouedraogo J.P."/>
            <person name="Overkamp K.M."/>
            <person name="Park H.-S."/>
            <person name="Perrone G."/>
            <person name="Piumi F."/>
            <person name="Punt P.J."/>
            <person name="Ram A.F."/>
            <person name="Ramon A."/>
            <person name="Rauscher S."/>
            <person name="Record E."/>
            <person name="Riano-Pachon D.M."/>
            <person name="Robert V."/>
            <person name="Roehrig J."/>
            <person name="Ruller R."/>
            <person name="Salamov A."/>
            <person name="Salih N.S."/>
            <person name="Samson R.A."/>
            <person name="Sandor E."/>
            <person name="Sanguinetti M."/>
            <person name="Schuetze T."/>
            <person name="Sepcic K."/>
            <person name="Shelest E."/>
            <person name="Sherlock G."/>
            <person name="Sophianopoulou V."/>
            <person name="Squina F.M."/>
            <person name="Sun H."/>
            <person name="Susca A."/>
            <person name="Todd R.B."/>
            <person name="Tsang A."/>
            <person name="Unkles S.E."/>
            <person name="van de Wiele N."/>
            <person name="van Rossen-Uffink D."/>
            <person name="Oliveira J.V."/>
            <person name="Vesth T.C."/>
            <person name="Visser J."/>
            <person name="Yu J.-H."/>
            <person name="Zhou M."/>
            <person name="Andersen M.R."/>
            <person name="Archer D.B."/>
            <person name="Baker S.E."/>
            <person name="Benoit I."/>
            <person name="Brakhage A.A."/>
            <person name="Braus G.H."/>
            <person name="Fischer R."/>
            <person name="Frisvad J.C."/>
            <person name="Goldman G.H."/>
            <person name="Houbraken J."/>
            <person name="Oakley B."/>
            <person name="Pocsi I."/>
            <person name="Scazzocchio C."/>
            <person name="Seiboth B."/>
            <person name="vanKuyk P.A."/>
            <person name="Wortman J."/>
            <person name="Dyer P.S."/>
            <person name="Grigoriev I.V."/>
        </authorList>
    </citation>
    <scope>NUCLEOTIDE SEQUENCE [LARGE SCALE GENOMIC DNA]</scope>
    <source>
        <strain evidence="3">DTO 134E9</strain>
    </source>
</reference>
<dbReference type="RefSeq" id="XP_040683787.1">
    <property type="nucleotide sequence ID" value="XM_040829434.1"/>
</dbReference>
<evidence type="ECO:0000313" key="2">
    <source>
        <dbReference type="EMBL" id="OJJ30110.1"/>
    </source>
</evidence>
<evidence type="ECO:0000313" key="3">
    <source>
        <dbReference type="Proteomes" id="UP000184383"/>
    </source>
</evidence>
<name>A0A1L9R5C6_ASPWE</name>
<accession>A0A1L9R5C6</accession>
<sequence>MSTHYLDSPPRYSTVYEESHPSYQPQPPPPSPYYHPYSSPSTPDEEHISDSQLRDEEHFVESTLQWIPPRPSYHLLRVARLQKAVLIPRIAPNSPLKPPFPFLRAYSPVLRAHDIQIVNFMEFIDNLSVAQAGSPVFSAVNAAGMAAGFIPSHWAAIAGTGMQVAAGVGTAVVSRIRTKKYLDMANERYFGPRGLRASIKNNEEVAAVVGFPKNATPLAPVNNYTGCITLCDRRMAALAPYVSLLTTDVPPSKMQTGMLDKIAAKQLEKTTQKTESKELRKHQRTQHRQEKREARAMGKQERRDRRLDKGYDDAGSYERDRHYQNYTTHQYADRSIDSDGSIEAKMDKAQRSGQRQQMKDEKKLKGMDFIVIESLI</sequence>
<dbReference type="PANTHER" id="PTHR38887">
    <property type="entry name" value="CHROMOSOME 21, WHOLE GENOME SHOTGUN SEQUENCE"/>
    <property type="match status" value="1"/>
</dbReference>
<dbReference type="GeneID" id="63745282"/>
<dbReference type="VEuPathDB" id="FungiDB:ASPWEDRAFT_142297"/>
<keyword evidence="3" id="KW-1185">Reference proteome</keyword>
<dbReference type="OrthoDB" id="3068835at2759"/>
<dbReference type="Proteomes" id="UP000184383">
    <property type="component" value="Unassembled WGS sequence"/>
</dbReference>
<feature type="compositionally biased region" description="Basic and acidic residues" evidence="1">
    <location>
        <begin position="268"/>
        <end position="278"/>
    </location>
</feature>
<feature type="region of interest" description="Disordered" evidence="1">
    <location>
        <begin position="1"/>
        <end position="53"/>
    </location>
</feature>
<feature type="compositionally biased region" description="Basic and acidic residues" evidence="1">
    <location>
        <begin position="331"/>
        <end position="350"/>
    </location>
</feature>
<dbReference type="EMBL" id="KV878217">
    <property type="protein sequence ID" value="OJJ30110.1"/>
    <property type="molecule type" value="Genomic_DNA"/>
</dbReference>
<dbReference type="PANTHER" id="PTHR38887:SF1">
    <property type="entry name" value="RAS MODIFICATION PROTEIN ERF4"/>
    <property type="match status" value="1"/>
</dbReference>
<feature type="compositionally biased region" description="Basic and acidic residues" evidence="1">
    <location>
        <begin position="287"/>
        <end position="323"/>
    </location>
</feature>
<organism evidence="2 3">
    <name type="scientific">Aspergillus wentii DTO 134E9</name>
    <dbReference type="NCBI Taxonomy" id="1073089"/>
    <lineage>
        <taxon>Eukaryota</taxon>
        <taxon>Fungi</taxon>
        <taxon>Dikarya</taxon>
        <taxon>Ascomycota</taxon>
        <taxon>Pezizomycotina</taxon>
        <taxon>Eurotiomycetes</taxon>
        <taxon>Eurotiomycetidae</taxon>
        <taxon>Eurotiales</taxon>
        <taxon>Aspergillaceae</taxon>
        <taxon>Aspergillus</taxon>
        <taxon>Aspergillus subgen. Cremei</taxon>
    </lineage>
</organism>
<evidence type="ECO:0000256" key="1">
    <source>
        <dbReference type="SAM" id="MobiDB-lite"/>
    </source>
</evidence>
<dbReference type="STRING" id="1073089.A0A1L9R5C6"/>
<feature type="compositionally biased region" description="Pro residues" evidence="1">
    <location>
        <begin position="24"/>
        <end position="33"/>
    </location>
</feature>